<evidence type="ECO:0000256" key="4">
    <source>
        <dbReference type="ARBA" id="ARBA00005161"/>
    </source>
</evidence>
<dbReference type="NCBIfam" id="NF003652">
    <property type="entry name" value="PRK05286.2-5"/>
    <property type="match status" value="1"/>
</dbReference>
<dbReference type="GO" id="GO:0044205">
    <property type="term" value="P:'de novo' UMP biosynthetic process"/>
    <property type="evidence" value="ECO:0007669"/>
    <property type="project" value="UniProtKB-UniPathway"/>
</dbReference>
<evidence type="ECO:0000259" key="15">
    <source>
        <dbReference type="Pfam" id="PF01180"/>
    </source>
</evidence>
<dbReference type="GO" id="GO:0106430">
    <property type="term" value="F:dihydroorotate dehydrogenase (quinone) activity"/>
    <property type="evidence" value="ECO:0007669"/>
    <property type="project" value="UniProtKB-EC"/>
</dbReference>
<keyword evidence="10" id="KW-0665">Pyrimidine biosynthesis</keyword>
<dbReference type="EC" id="1.3.5.2" evidence="6 14"/>
<comment type="cofactor">
    <cofactor evidence="1">
        <name>FMN</name>
        <dbReference type="ChEBI" id="CHEBI:58210"/>
    </cofactor>
</comment>
<protein>
    <recommendedName>
        <fullName evidence="7 14">Dihydroorotate dehydrogenase (quinone)</fullName>
        <ecNumber evidence="6 14">1.3.5.2</ecNumber>
    </recommendedName>
</protein>
<dbReference type="PROSITE" id="PS00912">
    <property type="entry name" value="DHODEHASE_2"/>
    <property type="match status" value="1"/>
</dbReference>
<comment type="function">
    <text evidence="2">Catalyzes the conversion of dihydroorotate to orotate with quinone as electron acceptor.</text>
</comment>
<proteinExistence type="inferred from homology"/>
<dbReference type="PANTHER" id="PTHR48109">
    <property type="entry name" value="DIHYDROOROTATE DEHYDROGENASE (QUINONE), MITOCHONDRIAL-RELATED"/>
    <property type="match status" value="1"/>
</dbReference>
<sequence length="373" mass="41862">MKNFFFAIRNKITKSFYKLIFKKIFFIIDPEVVHDRIIKVGQFLGSNFLTREITKLFFYYSHKNLKQNILGIDFPNPIGLAGGFDKNAQITDILPSIGFGFMEVGSITGAPCEGNSKPRLWRLKKSRGLIVYYGLKNEGSEKLSNKLQKKSFKIPLGINIAKTNNKETVELEAGISDYQKAFKKFTEIGDYFTINISCPNAFGGQPFTNPAYLDVLLTRIDKILTKKPVFLKISPDLTEREIDKIIEISKKHHVNGFICTNLTKRRDNKNIVENNISEKGGISGKVISELSNNLISYIYKKTKRNFVIIGCGGVFTAEDAYIKIKAGASLVQLITGMIFEGPQLISTINQGLVKLLKKDGLNNISEAVGLSHK</sequence>
<dbReference type="SUPFAM" id="SSF51395">
    <property type="entry name" value="FMN-linked oxidoreductases"/>
    <property type="match status" value="1"/>
</dbReference>
<evidence type="ECO:0000256" key="5">
    <source>
        <dbReference type="ARBA" id="ARBA00005359"/>
    </source>
</evidence>
<evidence type="ECO:0000313" key="17">
    <source>
        <dbReference type="Proteomes" id="UP000185809"/>
    </source>
</evidence>
<dbReference type="InterPro" id="IPR013785">
    <property type="entry name" value="Aldolase_TIM"/>
</dbReference>
<evidence type="ECO:0000256" key="8">
    <source>
        <dbReference type="ARBA" id="ARBA00022630"/>
    </source>
</evidence>
<keyword evidence="8" id="KW-0285">Flavoprotein</keyword>
<dbReference type="InterPro" id="IPR005720">
    <property type="entry name" value="Dihydroorotate_DH_cat"/>
</dbReference>
<comment type="pathway">
    <text evidence="4">Pyrimidine metabolism; UMP biosynthesis via de novo pathway; orotate from (S)-dihydroorotate (quinone route): step 1/1.</text>
</comment>
<name>A0A1F6X1T0_9BACT</name>
<evidence type="ECO:0000256" key="13">
    <source>
        <dbReference type="ARBA" id="ARBA00048639"/>
    </source>
</evidence>
<dbReference type="GO" id="GO:0006207">
    <property type="term" value="P:'de novo' pyrimidine nucleobase biosynthetic process"/>
    <property type="evidence" value="ECO:0007669"/>
    <property type="project" value="UniProtKB-UniRule"/>
</dbReference>
<evidence type="ECO:0000256" key="9">
    <source>
        <dbReference type="ARBA" id="ARBA00022643"/>
    </source>
</evidence>
<reference evidence="16 17" key="1">
    <citation type="journal article" date="2016" name="Nat. Commun.">
        <title>Thousands of microbial genomes shed light on interconnected biogeochemical processes in an aquifer system.</title>
        <authorList>
            <person name="Anantharaman K."/>
            <person name="Brown C.T."/>
            <person name="Hug L.A."/>
            <person name="Sharon I."/>
            <person name="Castelle C.J."/>
            <person name="Probst A.J."/>
            <person name="Thomas B.C."/>
            <person name="Singh A."/>
            <person name="Wilkins M.J."/>
            <person name="Karaoz U."/>
            <person name="Brodie E.L."/>
            <person name="Williams K.H."/>
            <person name="Hubbard S.S."/>
            <person name="Banfield J.F."/>
        </authorList>
    </citation>
    <scope>NUCLEOTIDE SEQUENCE [LARGE SCALE GENOMIC DNA]</scope>
</reference>
<evidence type="ECO:0000256" key="12">
    <source>
        <dbReference type="ARBA" id="ARBA00023136"/>
    </source>
</evidence>
<dbReference type="InterPro" id="IPR005719">
    <property type="entry name" value="Dihydroorotate_DH_2"/>
</dbReference>
<evidence type="ECO:0000256" key="11">
    <source>
        <dbReference type="ARBA" id="ARBA00023002"/>
    </source>
</evidence>
<dbReference type="InterPro" id="IPR001295">
    <property type="entry name" value="Dihydroorotate_DH_CS"/>
</dbReference>
<gene>
    <name evidence="16" type="ORF">A2995_01860</name>
</gene>
<keyword evidence="11" id="KW-0560">Oxidoreductase</keyword>
<comment type="caution">
    <text evidence="16">The sequence shown here is derived from an EMBL/GenBank/DDBJ whole genome shotgun (WGS) entry which is preliminary data.</text>
</comment>
<dbReference type="UniPathway" id="UPA00070">
    <property type="reaction ID" value="UER00946"/>
</dbReference>
<evidence type="ECO:0000256" key="10">
    <source>
        <dbReference type="ARBA" id="ARBA00022975"/>
    </source>
</evidence>
<dbReference type="AlphaFoldDB" id="A0A1F6X1T0"/>
<comment type="similarity">
    <text evidence="5">Belongs to the dihydroorotate dehydrogenase family. Type 2 subfamily.</text>
</comment>
<dbReference type="GO" id="GO:0005886">
    <property type="term" value="C:plasma membrane"/>
    <property type="evidence" value="ECO:0007669"/>
    <property type="project" value="TreeGrafter"/>
</dbReference>
<dbReference type="EMBL" id="MFUP01000006">
    <property type="protein sequence ID" value="OGI88072.1"/>
    <property type="molecule type" value="Genomic_DNA"/>
</dbReference>
<evidence type="ECO:0000256" key="2">
    <source>
        <dbReference type="ARBA" id="ARBA00003125"/>
    </source>
</evidence>
<keyword evidence="12" id="KW-0472">Membrane</keyword>
<comment type="catalytic activity">
    <reaction evidence="13">
        <text>(S)-dihydroorotate + a quinone = orotate + a quinol</text>
        <dbReference type="Rhea" id="RHEA:30187"/>
        <dbReference type="ChEBI" id="CHEBI:24646"/>
        <dbReference type="ChEBI" id="CHEBI:30839"/>
        <dbReference type="ChEBI" id="CHEBI:30864"/>
        <dbReference type="ChEBI" id="CHEBI:132124"/>
        <dbReference type="EC" id="1.3.5.2"/>
    </reaction>
</comment>
<dbReference type="Gene3D" id="3.20.20.70">
    <property type="entry name" value="Aldolase class I"/>
    <property type="match status" value="1"/>
</dbReference>
<keyword evidence="9" id="KW-0288">FMN</keyword>
<comment type="subcellular location">
    <subcellularLocation>
        <location evidence="3">Membrane</location>
    </subcellularLocation>
</comment>
<feature type="domain" description="Dihydroorotate dehydrogenase catalytic" evidence="15">
    <location>
        <begin position="65"/>
        <end position="356"/>
    </location>
</feature>
<evidence type="ECO:0000256" key="7">
    <source>
        <dbReference type="ARBA" id="ARBA00018366"/>
    </source>
</evidence>
<dbReference type="Proteomes" id="UP000185809">
    <property type="component" value="Unassembled WGS sequence"/>
</dbReference>
<dbReference type="InterPro" id="IPR050074">
    <property type="entry name" value="DHO_dehydrogenase"/>
</dbReference>
<evidence type="ECO:0000256" key="6">
    <source>
        <dbReference type="ARBA" id="ARBA00012791"/>
    </source>
</evidence>
<dbReference type="Pfam" id="PF01180">
    <property type="entry name" value="DHO_dh"/>
    <property type="match status" value="1"/>
</dbReference>
<dbReference type="NCBIfam" id="TIGR01036">
    <property type="entry name" value="pyrD_sub2"/>
    <property type="match status" value="1"/>
</dbReference>
<dbReference type="CDD" id="cd04738">
    <property type="entry name" value="DHOD_2_like"/>
    <property type="match status" value="1"/>
</dbReference>
<evidence type="ECO:0000256" key="1">
    <source>
        <dbReference type="ARBA" id="ARBA00001917"/>
    </source>
</evidence>
<accession>A0A1F6X1T0</accession>
<dbReference type="GO" id="GO:0005737">
    <property type="term" value="C:cytoplasm"/>
    <property type="evidence" value="ECO:0007669"/>
    <property type="project" value="InterPro"/>
</dbReference>
<evidence type="ECO:0000256" key="14">
    <source>
        <dbReference type="NCBIfam" id="TIGR01036"/>
    </source>
</evidence>
<organism evidence="16 17">
    <name type="scientific">Candidatus Nomurabacteria bacterium RIFCSPLOWO2_01_FULL_33_24</name>
    <dbReference type="NCBI Taxonomy" id="1801765"/>
    <lineage>
        <taxon>Bacteria</taxon>
        <taxon>Candidatus Nomuraibacteriota</taxon>
    </lineage>
</organism>
<evidence type="ECO:0000313" key="16">
    <source>
        <dbReference type="EMBL" id="OGI88072.1"/>
    </source>
</evidence>
<evidence type="ECO:0000256" key="3">
    <source>
        <dbReference type="ARBA" id="ARBA00004370"/>
    </source>
</evidence>
<dbReference type="PANTHER" id="PTHR48109:SF4">
    <property type="entry name" value="DIHYDROOROTATE DEHYDROGENASE (QUINONE), MITOCHONDRIAL"/>
    <property type="match status" value="1"/>
</dbReference>